<name>A2BJJ0_HYPBU</name>
<evidence type="ECO:0000313" key="3">
    <source>
        <dbReference type="EMBL" id="ABM80151.1"/>
    </source>
</evidence>
<dbReference type="eggNOG" id="arCOG01315">
    <property type="taxonomic scope" value="Archaea"/>
</dbReference>
<sequence length="343" mass="36090">MRLGGWLESYRLLFLALLAITGVLGLASVGLEARVTSILSTSPENSFLTGSSSFYNELAARYPVQLGGPETIQPGWCTTYLLIGPDKPIKHGEAAWLAELYREGRVSMLIADETGNANPLLEVLGAGRIAGLVAAKPSTTPHPYMVLVNCNGTLIVSSKVARVEPGPGSVPVCWALTADGWVPIAVVYENNGSRLLVVGDSSIFANFLFNGYDGLPSTHSLAMSLVGMVARRGCTIVYDVAHYEYARLDVSALTFVVSRLLAVLPAALASKLSDLGGFAPLAAAAAVVVAALLALGSPVEPGAPPEPVGLRQIRENTRLILSELTGDAYGEPRGAQPPPQRRS</sequence>
<accession>A2BJJ0</accession>
<keyword evidence="4" id="KW-1185">Reference proteome</keyword>
<dbReference type="HOGENOM" id="CLU_808002_0_0_2"/>
<reference evidence="3 4" key="1">
    <citation type="journal article" date="2007" name="Archaea">
        <title>The genome of Hyperthermus butylicus: a sulfur-reducing, peptide fermenting, neutrophilic Crenarchaeote growing up to 108 degrees C.</title>
        <authorList>
            <person name="Brugger K."/>
            <person name="Chen L."/>
            <person name="Stark M."/>
            <person name="Zibat A."/>
            <person name="Redder P."/>
            <person name="Ruepp A."/>
            <person name="Awayez M."/>
            <person name="She Q."/>
            <person name="Garrett R.A."/>
            <person name="Klenk H.P."/>
        </authorList>
    </citation>
    <scope>NUCLEOTIDE SEQUENCE [LARGE SCALE GENOMIC DNA]</scope>
    <source>
        <strain evidence="4">DSM 5456 / JCM 9403 / PLM1-5</strain>
    </source>
</reference>
<feature type="region of interest" description="Disordered" evidence="1">
    <location>
        <begin position="323"/>
        <end position="343"/>
    </location>
</feature>
<protein>
    <submittedName>
        <fullName evidence="3">Conserved crenarchaeal protein</fullName>
    </submittedName>
</protein>
<keyword evidence="2" id="KW-0812">Transmembrane</keyword>
<evidence type="ECO:0000256" key="1">
    <source>
        <dbReference type="SAM" id="MobiDB-lite"/>
    </source>
</evidence>
<dbReference type="KEGG" id="hbu:Hbut_0279"/>
<feature type="transmembrane region" description="Helical" evidence="2">
    <location>
        <begin position="12"/>
        <end position="31"/>
    </location>
</feature>
<dbReference type="STRING" id="415426.Hbut_0279"/>
<dbReference type="EMBL" id="CP000493">
    <property type="protein sequence ID" value="ABM80151.1"/>
    <property type="molecule type" value="Genomic_DNA"/>
</dbReference>
<evidence type="ECO:0000313" key="4">
    <source>
        <dbReference type="Proteomes" id="UP000002593"/>
    </source>
</evidence>
<dbReference type="RefSeq" id="WP_011821469.1">
    <property type="nucleotide sequence ID" value="NC_008818.1"/>
</dbReference>
<dbReference type="EnsemblBacteria" id="ABM80151">
    <property type="protein sequence ID" value="ABM80151"/>
    <property type="gene ID" value="Hbut_0279"/>
</dbReference>
<keyword evidence="2" id="KW-0472">Membrane</keyword>
<gene>
    <name evidence="3" type="ordered locus">Hbut_0279</name>
</gene>
<dbReference type="AlphaFoldDB" id="A2BJJ0"/>
<keyword evidence="2" id="KW-1133">Transmembrane helix</keyword>
<organism evidence="3 4">
    <name type="scientific">Hyperthermus butylicus (strain DSM 5456 / JCM 9403 / PLM1-5)</name>
    <dbReference type="NCBI Taxonomy" id="415426"/>
    <lineage>
        <taxon>Archaea</taxon>
        <taxon>Thermoproteota</taxon>
        <taxon>Thermoprotei</taxon>
        <taxon>Desulfurococcales</taxon>
        <taxon>Pyrodictiaceae</taxon>
        <taxon>Hyperthermus</taxon>
    </lineage>
</organism>
<dbReference type="Proteomes" id="UP000002593">
    <property type="component" value="Chromosome"/>
</dbReference>
<proteinExistence type="predicted"/>
<dbReference type="GeneID" id="4781901"/>
<evidence type="ECO:0000256" key="2">
    <source>
        <dbReference type="SAM" id="Phobius"/>
    </source>
</evidence>